<dbReference type="NCBIfam" id="NF002780">
    <property type="entry name" value="PRK02898.1"/>
    <property type="match status" value="1"/>
</dbReference>
<comment type="caution">
    <text evidence="10">Lacks conserved residue(s) required for the propagation of feature annotation.</text>
</comment>
<sequence length="84" mass="9270">MLLLVVALVVSPLYLKRGAEFGGADGRAEEAISEVRPGYKPWCAPLWEPPSGEIESLFFAVQAAAGSSFVFYYLGYVKGRQRRE</sequence>
<accession>A0A7C2I0S4</accession>
<dbReference type="HAMAP" id="MF_00330">
    <property type="entry name" value="CbiN"/>
    <property type="match status" value="1"/>
</dbReference>
<keyword evidence="5 10" id="KW-0812">Transmembrane</keyword>
<evidence type="ECO:0000256" key="4">
    <source>
        <dbReference type="ARBA" id="ARBA00022573"/>
    </source>
</evidence>
<name>A0A7C2I0S4_9THEO</name>
<keyword evidence="3 10" id="KW-1003">Cell membrane</keyword>
<organism evidence="11">
    <name type="scientific">Ammonifex degensii</name>
    <dbReference type="NCBI Taxonomy" id="42838"/>
    <lineage>
        <taxon>Bacteria</taxon>
        <taxon>Bacillati</taxon>
        <taxon>Bacillota</taxon>
        <taxon>Clostridia</taxon>
        <taxon>Thermoanaerobacterales</taxon>
        <taxon>Thermoanaerobacteraceae</taxon>
        <taxon>Ammonifex</taxon>
    </lineage>
</organism>
<reference evidence="11" key="1">
    <citation type="journal article" date="2020" name="mSystems">
        <title>Genome- and Community-Level Interaction Insights into Carbon Utilization and Element Cycling Functions of Hydrothermarchaeota in Hydrothermal Sediment.</title>
        <authorList>
            <person name="Zhou Z."/>
            <person name="Liu Y."/>
            <person name="Xu W."/>
            <person name="Pan J."/>
            <person name="Luo Z.H."/>
            <person name="Li M."/>
        </authorList>
    </citation>
    <scope>NUCLEOTIDE SEQUENCE [LARGE SCALE GENOMIC DNA]</scope>
    <source>
        <strain evidence="11">SpSt-300</strain>
    </source>
</reference>
<evidence type="ECO:0000256" key="2">
    <source>
        <dbReference type="ARBA" id="ARBA00022448"/>
    </source>
</evidence>
<comment type="function">
    <text evidence="10">Part of the energy-coupling factor (ECF) transporter complex CbiMNOQ involved in cobalt import.</text>
</comment>
<dbReference type="UniPathway" id="UPA00148"/>
<dbReference type="PANTHER" id="PTHR38662:SF1">
    <property type="entry name" value="COBALT TRANSPORT PROTEIN CBIN"/>
    <property type="match status" value="1"/>
</dbReference>
<keyword evidence="6 10" id="KW-1133">Transmembrane helix</keyword>
<dbReference type="GO" id="GO:0005886">
    <property type="term" value="C:plasma membrane"/>
    <property type="evidence" value="ECO:0007669"/>
    <property type="project" value="UniProtKB-SubCell"/>
</dbReference>
<comment type="caution">
    <text evidence="11">The sequence shown here is derived from an EMBL/GenBank/DDBJ whole genome shotgun (WGS) entry which is preliminary data.</text>
</comment>
<keyword evidence="2 10" id="KW-0813">Transport</keyword>
<evidence type="ECO:0000256" key="10">
    <source>
        <dbReference type="HAMAP-Rule" id="MF_00330"/>
    </source>
</evidence>
<comment type="subcellular location">
    <subcellularLocation>
        <location evidence="10">Cell membrane</location>
        <topology evidence="10">Multi-pass membrane protein</topology>
    </subcellularLocation>
</comment>
<evidence type="ECO:0000313" key="11">
    <source>
        <dbReference type="EMBL" id="HEL65154.1"/>
    </source>
</evidence>
<dbReference type="GO" id="GO:0009236">
    <property type="term" value="P:cobalamin biosynthetic process"/>
    <property type="evidence" value="ECO:0007669"/>
    <property type="project" value="UniProtKB-UniRule"/>
</dbReference>
<feature type="transmembrane region" description="Helical" evidence="10">
    <location>
        <begin position="56"/>
        <end position="74"/>
    </location>
</feature>
<comment type="similarity">
    <text evidence="10">Belongs to the CbiN family.</text>
</comment>
<dbReference type="AlphaFoldDB" id="A0A7C2I0S4"/>
<dbReference type="PANTHER" id="PTHR38662">
    <property type="entry name" value="COBALT TRANSPORT PROTEIN CBIN"/>
    <property type="match status" value="1"/>
</dbReference>
<evidence type="ECO:0000256" key="7">
    <source>
        <dbReference type="ARBA" id="ARBA00023065"/>
    </source>
</evidence>
<evidence type="ECO:0000256" key="5">
    <source>
        <dbReference type="ARBA" id="ARBA00022692"/>
    </source>
</evidence>
<evidence type="ECO:0000256" key="6">
    <source>
        <dbReference type="ARBA" id="ARBA00022989"/>
    </source>
</evidence>
<evidence type="ECO:0000256" key="1">
    <source>
        <dbReference type="ARBA" id="ARBA00022426"/>
    </source>
</evidence>
<keyword evidence="8 10" id="KW-0472">Membrane</keyword>
<comment type="subunit">
    <text evidence="10">Forms an energy-coupling factor (ECF) transporter complex composed of an ATP-binding protein (A component, CbiO), a transmembrane protein (T component, CbiQ) and 2 possible substrate-capture proteins (S components, CbiM and CbiN) of unknown stoichimetry.</text>
</comment>
<keyword evidence="9 10" id="KW-0170">Cobalt</keyword>
<gene>
    <name evidence="10" type="primary">cbiN</name>
    <name evidence="11" type="ORF">ENQ34_00520</name>
</gene>
<comment type="pathway">
    <text evidence="10">Cofactor biosynthesis; adenosylcobalamin biosynthesis.</text>
</comment>
<keyword evidence="4 10" id="KW-0169">Cobalamin biosynthesis</keyword>
<keyword evidence="1 10" id="KW-0171">Cobalt transport</keyword>
<evidence type="ECO:0000256" key="9">
    <source>
        <dbReference type="ARBA" id="ARBA00023285"/>
    </source>
</evidence>
<dbReference type="EMBL" id="DSMU01000033">
    <property type="protein sequence ID" value="HEL65154.1"/>
    <property type="molecule type" value="Genomic_DNA"/>
</dbReference>
<evidence type="ECO:0000256" key="3">
    <source>
        <dbReference type="ARBA" id="ARBA00022475"/>
    </source>
</evidence>
<protein>
    <recommendedName>
        <fullName evidence="10">Cobalt transport protein CbiN</fullName>
    </recommendedName>
    <alternativeName>
        <fullName evidence="10">Energy-coupling factor transporter probable substrate-capture protein CbiN</fullName>
        <shortName evidence="10">ECF transporter S component CbiN</shortName>
    </alternativeName>
</protein>
<proteinExistence type="inferred from homology"/>
<dbReference type="GO" id="GO:0015087">
    <property type="term" value="F:cobalt ion transmembrane transporter activity"/>
    <property type="evidence" value="ECO:0007669"/>
    <property type="project" value="UniProtKB-UniRule"/>
</dbReference>
<keyword evidence="7 10" id="KW-0406">Ion transport</keyword>
<dbReference type="NCBIfam" id="TIGR01165">
    <property type="entry name" value="cbiN"/>
    <property type="match status" value="1"/>
</dbReference>
<dbReference type="InterPro" id="IPR003705">
    <property type="entry name" value="CbiN"/>
</dbReference>
<dbReference type="Pfam" id="PF02553">
    <property type="entry name" value="CbiN"/>
    <property type="match status" value="1"/>
</dbReference>
<evidence type="ECO:0000256" key="8">
    <source>
        <dbReference type="ARBA" id="ARBA00023136"/>
    </source>
</evidence>